<dbReference type="EMBL" id="JAIWYP010000001">
    <property type="protein sequence ID" value="KAH3876528.1"/>
    <property type="molecule type" value="Genomic_DNA"/>
</dbReference>
<organism evidence="1 2">
    <name type="scientific">Dreissena polymorpha</name>
    <name type="common">Zebra mussel</name>
    <name type="synonym">Mytilus polymorpha</name>
    <dbReference type="NCBI Taxonomy" id="45954"/>
    <lineage>
        <taxon>Eukaryota</taxon>
        <taxon>Metazoa</taxon>
        <taxon>Spiralia</taxon>
        <taxon>Lophotrochozoa</taxon>
        <taxon>Mollusca</taxon>
        <taxon>Bivalvia</taxon>
        <taxon>Autobranchia</taxon>
        <taxon>Heteroconchia</taxon>
        <taxon>Euheterodonta</taxon>
        <taxon>Imparidentia</taxon>
        <taxon>Neoheterodontei</taxon>
        <taxon>Myida</taxon>
        <taxon>Dreissenoidea</taxon>
        <taxon>Dreissenidae</taxon>
        <taxon>Dreissena</taxon>
    </lineage>
</organism>
<keyword evidence="2" id="KW-1185">Reference proteome</keyword>
<comment type="caution">
    <text evidence="1">The sequence shown here is derived from an EMBL/GenBank/DDBJ whole genome shotgun (WGS) entry which is preliminary data.</text>
</comment>
<evidence type="ECO:0000313" key="2">
    <source>
        <dbReference type="Proteomes" id="UP000828390"/>
    </source>
</evidence>
<sequence>MQCTCMNDTLIGTTIAVINKNIREPCSACVGPDDTVLVCSKNNHDVAHLTVGGDVLGSYPLNLKLPHS</sequence>
<gene>
    <name evidence="1" type="ORF">DPMN_000373</name>
</gene>
<reference evidence="1" key="2">
    <citation type="submission" date="2020-11" db="EMBL/GenBank/DDBJ databases">
        <authorList>
            <person name="McCartney M.A."/>
            <person name="Auch B."/>
            <person name="Kono T."/>
            <person name="Mallez S."/>
            <person name="Becker A."/>
            <person name="Gohl D.M."/>
            <person name="Silverstein K.A.T."/>
            <person name="Koren S."/>
            <person name="Bechman K.B."/>
            <person name="Herman A."/>
            <person name="Abrahante J.E."/>
            <person name="Garbe J."/>
        </authorList>
    </citation>
    <scope>NUCLEOTIDE SEQUENCE</scope>
    <source>
        <strain evidence="1">Duluth1</strain>
        <tissue evidence="1">Whole animal</tissue>
    </source>
</reference>
<accession>A0A9D4MGK1</accession>
<reference evidence="1" key="1">
    <citation type="journal article" date="2019" name="bioRxiv">
        <title>The Genome of the Zebra Mussel, Dreissena polymorpha: A Resource for Invasive Species Research.</title>
        <authorList>
            <person name="McCartney M.A."/>
            <person name="Auch B."/>
            <person name="Kono T."/>
            <person name="Mallez S."/>
            <person name="Zhang Y."/>
            <person name="Obille A."/>
            <person name="Becker A."/>
            <person name="Abrahante J.E."/>
            <person name="Garbe J."/>
            <person name="Badalamenti J.P."/>
            <person name="Herman A."/>
            <person name="Mangelson H."/>
            <person name="Liachko I."/>
            <person name="Sullivan S."/>
            <person name="Sone E.D."/>
            <person name="Koren S."/>
            <person name="Silverstein K.A.T."/>
            <person name="Beckman K.B."/>
            <person name="Gohl D.M."/>
        </authorList>
    </citation>
    <scope>NUCLEOTIDE SEQUENCE</scope>
    <source>
        <strain evidence="1">Duluth1</strain>
        <tissue evidence="1">Whole animal</tissue>
    </source>
</reference>
<evidence type="ECO:0000313" key="1">
    <source>
        <dbReference type="EMBL" id="KAH3876528.1"/>
    </source>
</evidence>
<dbReference type="AlphaFoldDB" id="A0A9D4MGK1"/>
<name>A0A9D4MGK1_DREPO</name>
<dbReference type="Proteomes" id="UP000828390">
    <property type="component" value="Unassembled WGS sequence"/>
</dbReference>
<proteinExistence type="predicted"/>
<protein>
    <submittedName>
        <fullName evidence="1">Uncharacterized protein</fullName>
    </submittedName>
</protein>